<dbReference type="EMBL" id="LAZR01007791">
    <property type="protein sequence ID" value="KKM82920.1"/>
    <property type="molecule type" value="Genomic_DNA"/>
</dbReference>
<reference evidence="1" key="1">
    <citation type="journal article" date="2015" name="Nature">
        <title>Complex archaea that bridge the gap between prokaryotes and eukaryotes.</title>
        <authorList>
            <person name="Spang A."/>
            <person name="Saw J.H."/>
            <person name="Jorgensen S.L."/>
            <person name="Zaremba-Niedzwiedzka K."/>
            <person name="Martijn J."/>
            <person name="Lind A.E."/>
            <person name="van Eijk R."/>
            <person name="Schleper C."/>
            <person name="Guy L."/>
            <person name="Ettema T.J."/>
        </authorList>
    </citation>
    <scope>NUCLEOTIDE SEQUENCE</scope>
</reference>
<accession>A0A0F9N287</accession>
<gene>
    <name evidence="1" type="ORF">LCGC14_1314550</name>
</gene>
<dbReference type="AlphaFoldDB" id="A0A0F9N287"/>
<sequence>MTPLSPSEQTLVNRLRKGPADTEELVNELYGYRSDGGPEFAANCVLVSMRRIERRHPEFRIRKVWMLEET</sequence>
<organism evidence="1">
    <name type="scientific">marine sediment metagenome</name>
    <dbReference type="NCBI Taxonomy" id="412755"/>
    <lineage>
        <taxon>unclassified sequences</taxon>
        <taxon>metagenomes</taxon>
        <taxon>ecological metagenomes</taxon>
    </lineage>
</organism>
<evidence type="ECO:0000313" key="1">
    <source>
        <dbReference type="EMBL" id="KKM82920.1"/>
    </source>
</evidence>
<proteinExistence type="predicted"/>
<comment type="caution">
    <text evidence="1">The sequence shown here is derived from an EMBL/GenBank/DDBJ whole genome shotgun (WGS) entry which is preliminary data.</text>
</comment>
<name>A0A0F9N287_9ZZZZ</name>
<protein>
    <submittedName>
        <fullName evidence="1">Uncharacterized protein</fullName>
    </submittedName>
</protein>